<dbReference type="GO" id="GO:0003855">
    <property type="term" value="F:3-dehydroquinate dehydratase activity"/>
    <property type="evidence" value="ECO:0007669"/>
    <property type="project" value="InterPro"/>
</dbReference>
<dbReference type="InterPro" id="IPR013785">
    <property type="entry name" value="Aldolase_TIM"/>
</dbReference>
<name>X0X1R3_9ZZZZ</name>
<sequence length="68" mass="7863">MKYNICVPIPIKFANILELKSIIAKSLRSDPNLIELRYDYIDDVQQITQGFLNELLAKVQLKIPVIFT</sequence>
<feature type="non-terminal residue" evidence="1">
    <location>
        <position position="68"/>
    </location>
</feature>
<evidence type="ECO:0008006" key="2">
    <source>
        <dbReference type="Google" id="ProtNLM"/>
    </source>
</evidence>
<proteinExistence type="predicted"/>
<organism evidence="1">
    <name type="scientific">marine sediment metagenome</name>
    <dbReference type="NCBI Taxonomy" id="412755"/>
    <lineage>
        <taxon>unclassified sequences</taxon>
        <taxon>metagenomes</taxon>
        <taxon>ecological metagenomes</taxon>
    </lineage>
</organism>
<dbReference type="AlphaFoldDB" id="X0X1R3"/>
<gene>
    <name evidence="1" type="ORF">S01H1_69868</name>
</gene>
<evidence type="ECO:0000313" key="1">
    <source>
        <dbReference type="EMBL" id="GAG29372.1"/>
    </source>
</evidence>
<dbReference type="EMBL" id="BARS01046414">
    <property type="protein sequence ID" value="GAG29372.1"/>
    <property type="molecule type" value="Genomic_DNA"/>
</dbReference>
<accession>X0X1R3</accession>
<dbReference type="SUPFAM" id="SSF51569">
    <property type="entry name" value="Aldolase"/>
    <property type="match status" value="1"/>
</dbReference>
<dbReference type="Gene3D" id="3.20.20.70">
    <property type="entry name" value="Aldolase class I"/>
    <property type="match status" value="1"/>
</dbReference>
<protein>
    <recommendedName>
        <fullName evidence="2">3-dehydroquinate dehydratase</fullName>
    </recommendedName>
</protein>
<reference evidence="1" key="1">
    <citation type="journal article" date="2014" name="Front. Microbiol.">
        <title>High frequency of phylogenetically diverse reductive dehalogenase-homologous genes in deep subseafloor sedimentary metagenomes.</title>
        <authorList>
            <person name="Kawai M."/>
            <person name="Futagami T."/>
            <person name="Toyoda A."/>
            <person name="Takaki Y."/>
            <person name="Nishi S."/>
            <person name="Hori S."/>
            <person name="Arai W."/>
            <person name="Tsubouchi T."/>
            <person name="Morono Y."/>
            <person name="Uchiyama I."/>
            <person name="Ito T."/>
            <person name="Fujiyama A."/>
            <person name="Inagaki F."/>
            <person name="Takami H."/>
        </authorList>
    </citation>
    <scope>NUCLEOTIDE SEQUENCE</scope>
    <source>
        <strain evidence="1">Expedition CK06-06</strain>
    </source>
</reference>
<comment type="caution">
    <text evidence="1">The sequence shown here is derived from an EMBL/GenBank/DDBJ whole genome shotgun (WGS) entry which is preliminary data.</text>
</comment>